<evidence type="ECO:0008006" key="4">
    <source>
        <dbReference type="Google" id="ProtNLM"/>
    </source>
</evidence>
<keyword evidence="1" id="KW-1133">Transmembrane helix</keyword>
<gene>
    <name evidence="2" type="ORF">HMPREF1541_01026</name>
</gene>
<feature type="transmembrane region" description="Helical" evidence="1">
    <location>
        <begin position="48"/>
        <end position="71"/>
    </location>
</feature>
<organism evidence="2 3">
    <name type="scientific">Cyphellophora europaea (strain CBS 101466)</name>
    <name type="common">Phialophora europaea</name>
    <dbReference type="NCBI Taxonomy" id="1220924"/>
    <lineage>
        <taxon>Eukaryota</taxon>
        <taxon>Fungi</taxon>
        <taxon>Dikarya</taxon>
        <taxon>Ascomycota</taxon>
        <taxon>Pezizomycotina</taxon>
        <taxon>Eurotiomycetes</taxon>
        <taxon>Chaetothyriomycetidae</taxon>
        <taxon>Chaetothyriales</taxon>
        <taxon>Cyphellophoraceae</taxon>
        <taxon>Cyphellophora</taxon>
    </lineage>
</organism>
<evidence type="ECO:0000313" key="2">
    <source>
        <dbReference type="EMBL" id="ETN46837.1"/>
    </source>
</evidence>
<dbReference type="AlphaFoldDB" id="W2SDR4"/>
<accession>W2SDR4</accession>
<dbReference type="eggNOG" id="ENOG502SPG3">
    <property type="taxonomic scope" value="Eukaryota"/>
</dbReference>
<dbReference type="OrthoDB" id="5366688at2759"/>
<dbReference type="RefSeq" id="XP_008711549.1">
    <property type="nucleotide sequence ID" value="XM_008713327.1"/>
</dbReference>
<feature type="transmembrane region" description="Helical" evidence="1">
    <location>
        <begin position="157"/>
        <end position="179"/>
    </location>
</feature>
<evidence type="ECO:0000256" key="1">
    <source>
        <dbReference type="SAM" id="Phobius"/>
    </source>
</evidence>
<dbReference type="InParanoid" id="W2SDR4"/>
<keyword evidence="1" id="KW-0812">Transmembrane</keyword>
<proteinExistence type="predicted"/>
<dbReference type="Proteomes" id="UP000030752">
    <property type="component" value="Unassembled WGS sequence"/>
</dbReference>
<evidence type="ECO:0000313" key="3">
    <source>
        <dbReference type="Proteomes" id="UP000030752"/>
    </source>
</evidence>
<dbReference type="GeneID" id="19968365"/>
<feature type="transmembrane region" description="Helical" evidence="1">
    <location>
        <begin position="18"/>
        <end position="36"/>
    </location>
</feature>
<protein>
    <recommendedName>
        <fullName evidence="4">MARVEL domain-containing protein</fullName>
    </recommendedName>
</protein>
<dbReference type="VEuPathDB" id="FungiDB:HMPREF1541_01026"/>
<reference evidence="2 3" key="1">
    <citation type="submission" date="2013-03" db="EMBL/GenBank/DDBJ databases">
        <title>The Genome Sequence of Phialophora europaea CBS 101466.</title>
        <authorList>
            <consortium name="The Broad Institute Genomics Platform"/>
            <person name="Cuomo C."/>
            <person name="de Hoog S."/>
            <person name="Gorbushina A."/>
            <person name="Walker B."/>
            <person name="Young S.K."/>
            <person name="Zeng Q."/>
            <person name="Gargeya S."/>
            <person name="Fitzgerald M."/>
            <person name="Haas B."/>
            <person name="Abouelleil A."/>
            <person name="Allen A.W."/>
            <person name="Alvarado L."/>
            <person name="Arachchi H.M."/>
            <person name="Berlin A.M."/>
            <person name="Chapman S.B."/>
            <person name="Gainer-Dewar J."/>
            <person name="Goldberg J."/>
            <person name="Griggs A."/>
            <person name="Gujja S."/>
            <person name="Hansen M."/>
            <person name="Howarth C."/>
            <person name="Imamovic A."/>
            <person name="Ireland A."/>
            <person name="Larimer J."/>
            <person name="McCowan C."/>
            <person name="Murphy C."/>
            <person name="Pearson M."/>
            <person name="Poon T.W."/>
            <person name="Priest M."/>
            <person name="Roberts A."/>
            <person name="Saif S."/>
            <person name="Shea T."/>
            <person name="Sisk P."/>
            <person name="Sykes S."/>
            <person name="Wortman J."/>
            <person name="Nusbaum C."/>
            <person name="Birren B."/>
        </authorList>
    </citation>
    <scope>NUCLEOTIDE SEQUENCE [LARGE SCALE GENOMIC DNA]</scope>
    <source>
        <strain evidence="2 3">CBS 101466</strain>
    </source>
</reference>
<sequence length="193" mass="20245">MAAGQHGALGAAFKISRALQAACLIAVIGMTANFVSDIITANATPPRILIATLSIVCIAVLYCAITFILFLDNLLPYLIITGVDGAFLVALVVVSVVVGRPVSYLNCNVLDDMANVSSSAYDFTSALGSSLGNNGGRIDYSKWVGTSKSTCLEIKSIWGLSMALCVLFAFSAICTVCLWRKSKTPPPADKSQA</sequence>
<dbReference type="HOGENOM" id="CLU_099558_0_0_1"/>
<keyword evidence="1" id="KW-0472">Membrane</keyword>
<feature type="transmembrane region" description="Helical" evidence="1">
    <location>
        <begin position="77"/>
        <end position="98"/>
    </location>
</feature>
<keyword evidence="3" id="KW-1185">Reference proteome</keyword>
<dbReference type="EMBL" id="KB822711">
    <property type="protein sequence ID" value="ETN46837.1"/>
    <property type="molecule type" value="Genomic_DNA"/>
</dbReference>
<name>W2SDR4_CYPE1</name>